<dbReference type="InterPro" id="IPR007267">
    <property type="entry name" value="GtrA_DPMS_TM"/>
</dbReference>
<evidence type="ECO:0000256" key="6">
    <source>
        <dbReference type="SAM" id="Phobius"/>
    </source>
</evidence>
<gene>
    <name evidence="8" type="ordered locus">Cpha266_0349</name>
</gene>
<keyword evidence="5 6" id="KW-0472">Membrane</keyword>
<evidence type="ECO:0000256" key="4">
    <source>
        <dbReference type="ARBA" id="ARBA00022989"/>
    </source>
</evidence>
<evidence type="ECO:0000256" key="1">
    <source>
        <dbReference type="ARBA" id="ARBA00004141"/>
    </source>
</evidence>
<feature type="transmembrane region" description="Helical" evidence="6">
    <location>
        <begin position="12"/>
        <end position="30"/>
    </location>
</feature>
<dbReference type="KEGG" id="cph:Cpha266_0349"/>
<organism evidence="8 9">
    <name type="scientific">Chlorobium phaeobacteroides (strain DSM 266 / SMG 266 / 2430)</name>
    <dbReference type="NCBI Taxonomy" id="290317"/>
    <lineage>
        <taxon>Bacteria</taxon>
        <taxon>Pseudomonadati</taxon>
        <taxon>Chlorobiota</taxon>
        <taxon>Chlorobiia</taxon>
        <taxon>Chlorobiales</taxon>
        <taxon>Chlorobiaceae</taxon>
        <taxon>Chlorobium/Pelodictyon group</taxon>
        <taxon>Chlorobium</taxon>
    </lineage>
</organism>
<proteinExistence type="inferred from homology"/>
<comment type="subcellular location">
    <subcellularLocation>
        <location evidence="1">Membrane</location>
        <topology evidence="1">Multi-pass membrane protein</topology>
    </subcellularLocation>
</comment>
<evidence type="ECO:0000259" key="7">
    <source>
        <dbReference type="Pfam" id="PF04138"/>
    </source>
</evidence>
<feature type="domain" description="GtrA/DPMS transmembrane" evidence="7">
    <location>
        <begin position="10"/>
        <end position="124"/>
    </location>
</feature>
<evidence type="ECO:0000256" key="5">
    <source>
        <dbReference type="ARBA" id="ARBA00023136"/>
    </source>
</evidence>
<comment type="similarity">
    <text evidence="2">Belongs to the GtrA family.</text>
</comment>
<dbReference type="GO" id="GO:0005886">
    <property type="term" value="C:plasma membrane"/>
    <property type="evidence" value="ECO:0007669"/>
    <property type="project" value="TreeGrafter"/>
</dbReference>
<sequence length="127" mass="14819">MITISSEIIRYLITGIFNTLVGYGTFFVFYRFVNLSPELSNAIGYGIGLISAFILNRLFVFKRTIFSFGAFLRFVLSFIISFILNLAILYYFHRSLHVIPEIAQIAAMIAYTIIFYLLNKYFVWKHK</sequence>
<accession>A1BDD1</accession>
<dbReference type="HOGENOM" id="CLU_083873_4_4_10"/>
<feature type="transmembrane region" description="Helical" evidence="6">
    <location>
        <begin position="42"/>
        <end position="59"/>
    </location>
</feature>
<evidence type="ECO:0000256" key="2">
    <source>
        <dbReference type="ARBA" id="ARBA00009399"/>
    </source>
</evidence>
<dbReference type="OrthoDB" id="1042425at2"/>
<feature type="transmembrane region" description="Helical" evidence="6">
    <location>
        <begin position="71"/>
        <end position="92"/>
    </location>
</feature>
<dbReference type="InterPro" id="IPR051401">
    <property type="entry name" value="GtrA_CellWall_Glycosyl"/>
</dbReference>
<keyword evidence="4 6" id="KW-1133">Transmembrane helix</keyword>
<evidence type="ECO:0000256" key="3">
    <source>
        <dbReference type="ARBA" id="ARBA00022692"/>
    </source>
</evidence>
<feature type="transmembrane region" description="Helical" evidence="6">
    <location>
        <begin position="98"/>
        <end position="118"/>
    </location>
</feature>
<dbReference type="GO" id="GO:0000271">
    <property type="term" value="P:polysaccharide biosynthetic process"/>
    <property type="evidence" value="ECO:0007669"/>
    <property type="project" value="InterPro"/>
</dbReference>
<keyword evidence="9" id="KW-1185">Reference proteome</keyword>
<protein>
    <submittedName>
        <fullName evidence="8">GtrA family protein</fullName>
    </submittedName>
</protein>
<dbReference type="Proteomes" id="UP000008701">
    <property type="component" value="Chromosome"/>
</dbReference>
<dbReference type="eggNOG" id="COG1215">
    <property type="taxonomic scope" value="Bacteria"/>
</dbReference>
<dbReference type="STRING" id="290317.Cpha266_0349"/>
<dbReference type="Pfam" id="PF04138">
    <property type="entry name" value="GtrA_DPMS_TM"/>
    <property type="match status" value="1"/>
</dbReference>
<reference evidence="8 9" key="1">
    <citation type="submission" date="2006-12" db="EMBL/GenBank/DDBJ databases">
        <title>Complete sequence of Chlorobium phaeobacteroides DSM 266.</title>
        <authorList>
            <consortium name="US DOE Joint Genome Institute"/>
            <person name="Copeland A."/>
            <person name="Lucas S."/>
            <person name="Lapidus A."/>
            <person name="Barry K."/>
            <person name="Detter J.C."/>
            <person name="Glavina del Rio T."/>
            <person name="Hammon N."/>
            <person name="Israni S."/>
            <person name="Pitluck S."/>
            <person name="Goltsman E."/>
            <person name="Schmutz J."/>
            <person name="Larimer F."/>
            <person name="Land M."/>
            <person name="Hauser L."/>
            <person name="Mikhailova N."/>
            <person name="Li T."/>
            <person name="Overmann J."/>
            <person name="Bryant D.A."/>
            <person name="Richardson P."/>
        </authorList>
    </citation>
    <scope>NUCLEOTIDE SEQUENCE [LARGE SCALE GENOMIC DNA]</scope>
    <source>
        <strain evidence="8 9">DSM 266</strain>
    </source>
</reference>
<dbReference type="PANTHER" id="PTHR38459:SF1">
    <property type="entry name" value="PROPHAGE BACTOPRENOL-LINKED GLUCOSE TRANSLOCASE HOMOLOG"/>
    <property type="match status" value="1"/>
</dbReference>
<dbReference type="AlphaFoldDB" id="A1BDD1"/>
<evidence type="ECO:0000313" key="8">
    <source>
        <dbReference type="EMBL" id="ABL64408.1"/>
    </source>
</evidence>
<keyword evidence="3 6" id="KW-0812">Transmembrane</keyword>
<dbReference type="PANTHER" id="PTHR38459">
    <property type="entry name" value="PROPHAGE BACTOPRENOL-LINKED GLUCOSE TRANSLOCASE HOMOLOG"/>
    <property type="match status" value="1"/>
</dbReference>
<name>A1BDD1_CHLPD</name>
<dbReference type="EMBL" id="CP000492">
    <property type="protein sequence ID" value="ABL64408.1"/>
    <property type="molecule type" value="Genomic_DNA"/>
</dbReference>
<evidence type="ECO:0000313" key="9">
    <source>
        <dbReference type="Proteomes" id="UP000008701"/>
    </source>
</evidence>